<organism evidence="9 10">
    <name type="scientific">Halomonas llamarensis</name>
    <dbReference type="NCBI Taxonomy" id="2945104"/>
    <lineage>
        <taxon>Bacteria</taxon>
        <taxon>Pseudomonadati</taxon>
        <taxon>Pseudomonadota</taxon>
        <taxon>Gammaproteobacteria</taxon>
        <taxon>Oceanospirillales</taxon>
        <taxon>Halomonadaceae</taxon>
        <taxon>Halomonas</taxon>
    </lineage>
</organism>
<evidence type="ECO:0000313" key="10">
    <source>
        <dbReference type="Proteomes" id="UP001165308"/>
    </source>
</evidence>
<dbReference type="SMART" id="SM00304">
    <property type="entry name" value="HAMP"/>
    <property type="match status" value="1"/>
</dbReference>
<dbReference type="Proteomes" id="UP001165308">
    <property type="component" value="Unassembled WGS sequence"/>
</dbReference>
<evidence type="ECO:0000313" key="9">
    <source>
        <dbReference type="EMBL" id="MCL7929647.1"/>
    </source>
</evidence>
<comment type="similarity">
    <text evidence="2">Belongs to the methyl-accepting chemotaxis (MCP) protein family.</text>
</comment>
<evidence type="ECO:0000256" key="2">
    <source>
        <dbReference type="ARBA" id="ARBA00029447"/>
    </source>
</evidence>
<dbReference type="EMBL" id="JAMJPJ010000007">
    <property type="protein sequence ID" value="MCL7929647.1"/>
    <property type="molecule type" value="Genomic_DNA"/>
</dbReference>
<evidence type="ECO:0000256" key="4">
    <source>
        <dbReference type="SAM" id="Coils"/>
    </source>
</evidence>
<dbReference type="PANTHER" id="PTHR43531">
    <property type="entry name" value="PROTEIN ICFG"/>
    <property type="match status" value="1"/>
</dbReference>
<keyword evidence="5" id="KW-1133">Transmembrane helix</keyword>
<dbReference type="RefSeq" id="WP_250080662.1">
    <property type="nucleotide sequence ID" value="NZ_JAMJPJ010000007.1"/>
</dbReference>
<keyword evidence="5" id="KW-0812">Transmembrane</keyword>
<name>A0ABT0SPH2_9GAMM</name>
<dbReference type="PROSITE" id="PS50906">
    <property type="entry name" value="NIT"/>
    <property type="match status" value="1"/>
</dbReference>
<feature type="domain" description="NIT" evidence="8">
    <location>
        <begin position="54"/>
        <end position="304"/>
    </location>
</feature>
<dbReference type="PROSITE" id="PS50111">
    <property type="entry name" value="CHEMOTAXIS_TRANSDUC_2"/>
    <property type="match status" value="1"/>
</dbReference>
<dbReference type="Pfam" id="PF00672">
    <property type="entry name" value="HAMP"/>
    <property type="match status" value="1"/>
</dbReference>
<dbReference type="Pfam" id="PF00015">
    <property type="entry name" value="MCPsignal"/>
    <property type="match status" value="1"/>
</dbReference>
<gene>
    <name evidence="9" type="ORF">M8006_06550</name>
</gene>
<keyword evidence="4" id="KW-0175">Coiled coil</keyword>
<dbReference type="Pfam" id="PF08376">
    <property type="entry name" value="NIT"/>
    <property type="match status" value="1"/>
</dbReference>
<feature type="domain" description="Methyl-accepting transducer" evidence="6">
    <location>
        <begin position="391"/>
        <end position="620"/>
    </location>
</feature>
<dbReference type="InterPro" id="IPR010910">
    <property type="entry name" value="Nitrate/nitrite_sensing_bac"/>
</dbReference>
<dbReference type="InterPro" id="IPR013587">
    <property type="entry name" value="Nitrate/nitrite_sensing"/>
</dbReference>
<reference evidence="9" key="1">
    <citation type="submission" date="2022-05" db="EMBL/GenBank/DDBJ databases">
        <title>Halomonas geminus sp. nov. and Halomonas llamarensis sp. nov. isolated from high-altitude salars of the Atacama Desert.</title>
        <authorList>
            <person name="Hintersatz C."/>
            <person name="Rojas L.A."/>
            <person name="Wei T.-S."/>
            <person name="Kutschke S."/>
            <person name="Lehmann F."/>
            <person name="Jain R."/>
            <person name="Pollmann K."/>
        </authorList>
    </citation>
    <scope>NUCLEOTIDE SEQUENCE</scope>
    <source>
        <strain evidence="9">ATCHA</strain>
    </source>
</reference>
<dbReference type="SMART" id="SM00283">
    <property type="entry name" value="MA"/>
    <property type="match status" value="1"/>
</dbReference>
<evidence type="ECO:0000259" key="6">
    <source>
        <dbReference type="PROSITE" id="PS50111"/>
    </source>
</evidence>
<dbReference type="Gene3D" id="1.10.287.950">
    <property type="entry name" value="Methyl-accepting chemotaxis protein"/>
    <property type="match status" value="1"/>
</dbReference>
<comment type="caution">
    <text evidence="9">The sequence shown here is derived from an EMBL/GenBank/DDBJ whole genome shotgun (WGS) entry which is preliminary data.</text>
</comment>
<dbReference type="SUPFAM" id="SSF58104">
    <property type="entry name" value="Methyl-accepting chemotaxis protein (MCP) signaling domain"/>
    <property type="match status" value="1"/>
</dbReference>
<dbReference type="CDD" id="cd11386">
    <property type="entry name" value="MCP_signal"/>
    <property type="match status" value="1"/>
</dbReference>
<evidence type="ECO:0000256" key="5">
    <source>
        <dbReference type="SAM" id="Phobius"/>
    </source>
</evidence>
<dbReference type="InterPro" id="IPR004089">
    <property type="entry name" value="MCPsignal_dom"/>
</dbReference>
<dbReference type="PROSITE" id="PS50885">
    <property type="entry name" value="HAMP"/>
    <property type="match status" value="1"/>
</dbReference>
<keyword evidence="10" id="KW-1185">Reference proteome</keyword>
<dbReference type="InterPro" id="IPR003660">
    <property type="entry name" value="HAMP_dom"/>
</dbReference>
<feature type="domain" description="HAMP" evidence="7">
    <location>
        <begin position="335"/>
        <end position="386"/>
    </location>
</feature>
<feature type="transmembrane region" description="Helical" evidence="5">
    <location>
        <begin position="312"/>
        <end position="334"/>
    </location>
</feature>
<evidence type="ECO:0000256" key="1">
    <source>
        <dbReference type="ARBA" id="ARBA00022481"/>
    </source>
</evidence>
<evidence type="ECO:0000259" key="8">
    <source>
        <dbReference type="PROSITE" id="PS50906"/>
    </source>
</evidence>
<dbReference type="InterPro" id="IPR051310">
    <property type="entry name" value="MCP_chemotaxis"/>
</dbReference>
<sequence>MERYLNRTPMWAKFAIVMVLPMLALIWLAMEGVLERQSALRELNRLYAMTELAQRASDWVHQIQLERGMTAGFLGSEGNSFGSKLDQQRPNVDAAAQAFHEQRTDLSDNVLSDTAREELAQLNRLWERTARIRNEVDNLDIATSDVLSHYTGINSQLMSFVGALVTFTREGEISRQLAAYYNLLAAKDLAGIERAMLSSAFGADGMSNDMLRRFLELIGEERAFLTSFRTFSTPEVKQQLKRALSGPDIERLFERRELAISQFDTGGYNVDPEEWFEWQTVKIGRLKALEDDASTAIITATAELRSSVRLALWRYITLSILTSVVAIIAAVLMVRATTRPLNRALQSIATRGNNLTQRLEVKGSDEFAKLYRAFNDASADTERLVAEVKRNAQSVEVASGEIAQGNQNLAQRTEEQSASLVQTASSLEEMMVTVRQSADNAHEAQRMTHDVAHEAQSAVNLAASAQDAVQQIRQANDQVTTIITAIDNIAFQTNLLALNASVEAARAGEHGRGFAVVAAEVRKLASRSAEEANQIRQLIDNNVEKISEGESLVNSTSDTLGTIAQRVQKVANLVGEMTSATTEQSSGIEEINRAMVELEEVTQQNAALVEEVAAASRSLDEQAEDMAEMIGKYQVGEASDPSRLLSA</sequence>
<accession>A0ABT0SPH2</accession>
<dbReference type="CDD" id="cd06225">
    <property type="entry name" value="HAMP"/>
    <property type="match status" value="1"/>
</dbReference>
<feature type="transmembrane region" description="Helical" evidence="5">
    <location>
        <begin position="12"/>
        <end position="30"/>
    </location>
</feature>
<dbReference type="PANTHER" id="PTHR43531:SF14">
    <property type="entry name" value="METHYL-ACCEPTING CHEMOTAXIS PROTEIN I-RELATED"/>
    <property type="match status" value="1"/>
</dbReference>
<protein>
    <submittedName>
        <fullName evidence="9">Nitrate- and nitrite sensing domain-containing protein</fullName>
    </submittedName>
</protein>
<proteinExistence type="inferred from homology"/>
<keyword evidence="1" id="KW-0488">Methylation</keyword>
<evidence type="ECO:0000259" key="7">
    <source>
        <dbReference type="PROSITE" id="PS50885"/>
    </source>
</evidence>
<feature type="coiled-coil region" evidence="4">
    <location>
        <begin position="591"/>
        <end position="618"/>
    </location>
</feature>
<keyword evidence="3" id="KW-0807">Transducer</keyword>
<evidence type="ECO:0000256" key="3">
    <source>
        <dbReference type="PROSITE-ProRule" id="PRU00284"/>
    </source>
</evidence>
<keyword evidence="5" id="KW-0472">Membrane</keyword>